<name>C8X5Y2_NAKMY</name>
<dbReference type="Proteomes" id="UP000002218">
    <property type="component" value="Chromosome"/>
</dbReference>
<dbReference type="KEGG" id="nml:Namu_0323"/>
<keyword evidence="2" id="KW-1185">Reference proteome</keyword>
<gene>
    <name evidence="1" type="ordered locus">Namu_0323</name>
</gene>
<evidence type="ECO:0000313" key="1">
    <source>
        <dbReference type="EMBL" id="ACV76753.1"/>
    </source>
</evidence>
<dbReference type="eggNOG" id="ENOG5032XVQ">
    <property type="taxonomic scope" value="Bacteria"/>
</dbReference>
<dbReference type="EMBL" id="CP001737">
    <property type="protein sequence ID" value="ACV76753.1"/>
    <property type="molecule type" value="Genomic_DNA"/>
</dbReference>
<protein>
    <recommendedName>
        <fullName evidence="3">SnoaL-like domain-containing protein</fullName>
    </recommendedName>
</protein>
<proteinExistence type="predicted"/>
<dbReference type="InParanoid" id="C8X5Y2"/>
<dbReference type="STRING" id="479431.Namu_0323"/>
<evidence type="ECO:0008006" key="3">
    <source>
        <dbReference type="Google" id="ProtNLM"/>
    </source>
</evidence>
<sequence length="137" mass="14870">MMDTNTMTSVGECFARAVAAKDRAGLRALLAESIDFQALTPGRHWQAGAPDVVVDEIILGRWFGPGDVIEHLFSITGGQVADCERVTYRLGVRRDGHGYTVEQHAYFTTVPAAGAGTRQIDWMRLLCAGYRSDPGVG</sequence>
<organism evidence="1 2">
    <name type="scientific">Nakamurella multipartita (strain ATCC 700099 / DSM 44233 / CIP 104796 / JCM 9543 / NBRC 105858 / Y-104)</name>
    <name type="common">Microsphaera multipartita</name>
    <dbReference type="NCBI Taxonomy" id="479431"/>
    <lineage>
        <taxon>Bacteria</taxon>
        <taxon>Bacillati</taxon>
        <taxon>Actinomycetota</taxon>
        <taxon>Actinomycetes</taxon>
        <taxon>Nakamurellales</taxon>
        <taxon>Nakamurellaceae</taxon>
        <taxon>Nakamurella</taxon>
    </lineage>
</organism>
<reference evidence="1 2" key="2">
    <citation type="journal article" date="2010" name="Stand. Genomic Sci.">
        <title>Complete genome sequence of Nakamurella multipartita type strain (Y-104).</title>
        <authorList>
            <person name="Tice H."/>
            <person name="Mayilraj S."/>
            <person name="Sims D."/>
            <person name="Lapidus A."/>
            <person name="Nolan M."/>
            <person name="Lucas S."/>
            <person name="Glavina Del Rio T."/>
            <person name="Copeland A."/>
            <person name="Cheng J.F."/>
            <person name="Meincke L."/>
            <person name="Bruce D."/>
            <person name="Goodwin L."/>
            <person name="Pitluck S."/>
            <person name="Ivanova N."/>
            <person name="Mavromatis K."/>
            <person name="Ovchinnikova G."/>
            <person name="Pati A."/>
            <person name="Chen A."/>
            <person name="Palaniappan K."/>
            <person name="Land M."/>
            <person name="Hauser L."/>
            <person name="Chang Y.J."/>
            <person name="Jeffries C.D."/>
            <person name="Detter J.C."/>
            <person name="Brettin T."/>
            <person name="Rohde M."/>
            <person name="Goker M."/>
            <person name="Bristow J."/>
            <person name="Eisen J.A."/>
            <person name="Markowitz V."/>
            <person name="Hugenholtz P."/>
            <person name="Kyrpides N.C."/>
            <person name="Klenk H.P."/>
            <person name="Chen F."/>
        </authorList>
    </citation>
    <scope>NUCLEOTIDE SEQUENCE [LARGE SCALE GENOMIC DNA]</scope>
    <source>
        <strain evidence="2">ATCC 700099 / DSM 44233 / CIP 104796 / JCM 9543 / NBRC 105858 / Y-104</strain>
    </source>
</reference>
<evidence type="ECO:0000313" key="2">
    <source>
        <dbReference type="Proteomes" id="UP000002218"/>
    </source>
</evidence>
<reference evidence="2" key="1">
    <citation type="submission" date="2009-09" db="EMBL/GenBank/DDBJ databases">
        <title>The complete genome of Nakamurella multipartita DSM 44233.</title>
        <authorList>
            <consortium name="US DOE Joint Genome Institute (JGI-PGF)"/>
            <person name="Lucas S."/>
            <person name="Copeland A."/>
            <person name="Lapidus A."/>
            <person name="Glavina del Rio T."/>
            <person name="Dalin E."/>
            <person name="Tice H."/>
            <person name="Bruce D."/>
            <person name="Goodwin L."/>
            <person name="Pitluck S."/>
            <person name="Kyrpides N."/>
            <person name="Mavromatis K."/>
            <person name="Ivanova N."/>
            <person name="Ovchinnikova G."/>
            <person name="Sims D."/>
            <person name="Meincke L."/>
            <person name="Brettin T."/>
            <person name="Detter J.C."/>
            <person name="Han C."/>
            <person name="Larimer F."/>
            <person name="Land M."/>
            <person name="Hauser L."/>
            <person name="Markowitz V."/>
            <person name="Cheng J.-F."/>
            <person name="Hugenholtz P."/>
            <person name="Woyke T."/>
            <person name="Wu D."/>
            <person name="Klenk H.-P."/>
            <person name="Eisen J.A."/>
        </authorList>
    </citation>
    <scope>NUCLEOTIDE SEQUENCE [LARGE SCALE GENOMIC DNA]</scope>
    <source>
        <strain evidence="2">ATCC 700099 / DSM 44233 / CIP 104796 / JCM 9543 / NBRC 105858 / Y-104</strain>
    </source>
</reference>
<accession>C8X5Y2</accession>
<dbReference type="AlphaFoldDB" id="C8X5Y2"/>
<dbReference type="HOGENOM" id="CLU_2046578_0_0_11"/>